<organism evidence="5 6">
    <name type="scientific">Dipteronia sinensis</name>
    <dbReference type="NCBI Taxonomy" id="43782"/>
    <lineage>
        <taxon>Eukaryota</taxon>
        <taxon>Viridiplantae</taxon>
        <taxon>Streptophyta</taxon>
        <taxon>Embryophyta</taxon>
        <taxon>Tracheophyta</taxon>
        <taxon>Spermatophyta</taxon>
        <taxon>Magnoliopsida</taxon>
        <taxon>eudicotyledons</taxon>
        <taxon>Gunneridae</taxon>
        <taxon>Pentapetalae</taxon>
        <taxon>rosids</taxon>
        <taxon>malvids</taxon>
        <taxon>Sapindales</taxon>
        <taxon>Sapindaceae</taxon>
        <taxon>Hippocastanoideae</taxon>
        <taxon>Acereae</taxon>
        <taxon>Dipteronia</taxon>
    </lineage>
</organism>
<dbReference type="EMBL" id="JANJYJ010000007">
    <property type="protein sequence ID" value="KAK3199455.1"/>
    <property type="molecule type" value="Genomic_DNA"/>
</dbReference>
<dbReference type="InterPro" id="IPR027353">
    <property type="entry name" value="NET_dom"/>
</dbReference>
<feature type="domain" description="NET" evidence="4">
    <location>
        <begin position="20"/>
        <end position="100"/>
    </location>
</feature>
<dbReference type="AlphaFoldDB" id="A0AAE0A2C9"/>
<dbReference type="PROSITE" id="PS51525">
    <property type="entry name" value="NET"/>
    <property type="match status" value="2"/>
</dbReference>
<protein>
    <recommendedName>
        <fullName evidence="4">NET domain-containing protein</fullName>
    </recommendedName>
</protein>
<dbReference type="PANTHER" id="PTHR45926">
    <property type="entry name" value="OSJNBA0053K19.4 PROTEIN"/>
    <property type="match status" value="1"/>
</dbReference>
<gene>
    <name evidence="5" type="ORF">Dsin_022870</name>
</gene>
<reference evidence="5" key="1">
    <citation type="journal article" date="2023" name="Plant J.">
        <title>Genome sequences and population genomics provide insights into the demographic history, inbreeding, and mutation load of two 'living fossil' tree species of Dipteronia.</title>
        <authorList>
            <person name="Feng Y."/>
            <person name="Comes H.P."/>
            <person name="Chen J."/>
            <person name="Zhu S."/>
            <person name="Lu R."/>
            <person name="Zhang X."/>
            <person name="Li P."/>
            <person name="Qiu J."/>
            <person name="Olsen K.M."/>
            <person name="Qiu Y."/>
        </authorList>
    </citation>
    <scope>NUCLEOTIDE SEQUENCE</scope>
    <source>
        <strain evidence="5">NBL</strain>
    </source>
</reference>
<accession>A0AAE0A2C9</accession>
<dbReference type="Pfam" id="PF17035">
    <property type="entry name" value="BET"/>
    <property type="match status" value="2"/>
</dbReference>
<keyword evidence="1" id="KW-0805">Transcription regulation</keyword>
<evidence type="ECO:0000256" key="2">
    <source>
        <dbReference type="ARBA" id="ARBA00023163"/>
    </source>
</evidence>
<keyword evidence="6" id="KW-1185">Reference proteome</keyword>
<feature type="region of interest" description="Disordered" evidence="3">
    <location>
        <begin position="1"/>
        <end position="39"/>
    </location>
</feature>
<evidence type="ECO:0000256" key="1">
    <source>
        <dbReference type="ARBA" id="ARBA00023015"/>
    </source>
</evidence>
<evidence type="ECO:0000313" key="6">
    <source>
        <dbReference type="Proteomes" id="UP001281410"/>
    </source>
</evidence>
<dbReference type="Gene3D" id="1.20.1270.220">
    <property type="match status" value="2"/>
</dbReference>
<comment type="caution">
    <text evidence="5">The sequence shown here is derived from an EMBL/GenBank/DDBJ whole genome shotgun (WGS) entry which is preliminary data.</text>
</comment>
<proteinExistence type="predicted"/>
<dbReference type="Proteomes" id="UP001281410">
    <property type="component" value="Unassembled WGS sequence"/>
</dbReference>
<keyword evidence="2" id="KW-0804">Transcription</keyword>
<evidence type="ECO:0000256" key="3">
    <source>
        <dbReference type="SAM" id="MobiDB-lite"/>
    </source>
</evidence>
<name>A0AAE0A2C9_9ROSI</name>
<feature type="compositionally biased region" description="Basic and acidic residues" evidence="3">
    <location>
        <begin position="20"/>
        <end position="37"/>
    </location>
</feature>
<feature type="domain" description="NET" evidence="4">
    <location>
        <begin position="148"/>
        <end position="224"/>
    </location>
</feature>
<sequence length="224" mass="25580">MEAKSEPLMRVPAAVSNPKPEAKDPNKREMSTEEQRKLGIGLQSLPPEKIGHVVDILTERNQNLRDKDEFEVDVDALDTETLWELDRFVTNYKKIERQALMSHREVPAVEKIEVTMEEPLRVPAAVSDPNPPISAPLLPVSAPPMAKPKANDPNKRAMSMEEKHRLEIGLESLPQEKLEHVGHILTKRNGNLRQDDEIELDMDALDLETIWELDRFVTKYNRIS</sequence>
<evidence type="ECO:0000313" key="5">
    <source>
        <dbReference type="EMBL" id="KAK3199455.1"/>
    </source>
</evidence>
<evidence type="ECO:0000259" key="4">
    <source>
        <dbReference type="PROSITE" id="PS51525"/>
    </source>
</evidence>
<dbReference type="InterPro" id="IPR038336">
    <property type="entry name" value="NET_sf"/>
</dbReference>